<sequence length="217" mass="23323">MLRLLPRAPPAAYNPVIRALPLRRTMSHNAYLVPIDPTTPSSGVLPSITELWQSSKPKDKAGESRLFYNVDNEGRLAAAVSLGTGSKAKTPEALRKAVGTGIKKLRDAGATSVLVDTNGDLHAAAVGTHLALFKYNHLKTAQKDAVPAVTVNPPPNATSTGGLGWDTGVIYAYSQNLSRELMETPANLLTPTLFTERIQKEFEGLDKVEIKVRDKGV</sequence>
<dbReference type="EMBL" id="CAJNJQ010002246">
    <property type="protein sequence ID" value="CAE7170327.1"/>
    <property type="molecule type" value="Genomic_DNA"/>
</dbReference>
<organism evidence="2 3">
    <name type="scientific">Rhizoctonia solani</name>
    <dbReference type="NCBI Taxonomy" id="456999"/>
    <lineage>
        <taxon>Eukaryota</taxon>
        <taxon>Fungi</taxon>
        <taxon>Dikarya</taxon>
        <taxon>Basidiomycota</taxon>
        <taxon>Agaricomycotina</taxon>
        <taxon>Agaricomycetes</taxon>
        <taxon>Cantharellales</taxon>
        <taxon>Ceratobasidiaceae</taxon>
        <taxon>Rhizoctonia</taxon>
    </lineage>
</organism>
<dbReference type="GO" id="GO:0070006">
    <property type="term" value="F:metalloaminopeptidase activity"/>
    <property type="evidence" value="ECO:0007669"/>
    <property type="project" value="InterPro"/>
</dbReference>
<name>A0A8H3E6W5_9AGAM</name>
<gene>
    <name evidence="2" type="ORF">RDB_LOCUS105561</name>
</gene>
<evidence type="ECO:0000313" key="3">
    <source>
        <dbReference type="Proteomes" id="UP000663827"/>
    </source>
</evidence>
<feature type="domain" description="Peptidase M17 leucyl aminopeptidase N-terminal" evidence="1">
    <location>
        <begin position="47"/>
        <end position="141"/>
    </location>
</feature>
<dbReference type="InterPro" id="IPR008283">
    <property type="entry name" value="Peptidase_M17_N"/>
</dbReference>
<accession>A0A8H3E6W5</accession>
<dbReference type="Proteomes" id="UP000663827">
    <property type="component" value="Unassembled WGS sequence"/>
</dbReference>
<proteinExistence type="predicted"/>
<protein>
    <recommendedName>
        <fullName evidence="1">Peptidase M17 leucyl aminopeptidase N-terminal domain-containing protein</fullName>
    </recommendedName>
</protein>
<dbReference type="GO" id="GO:0006508">
    <property type="term" value="P:proteolysis"/>
    <property type="evidence" value="ECO:0007669"/>
    <property type="project" value="InterPro"/>
</dbReference>
<dbReference type="AlphaFoldDB" id="A0A8H3E6W5"/>
<dbReference type="Pfam" id="PF02789">
    <property type="entry name" value="Peptidase_M17_N"/>
    <property type="match status" value="1"/>
</dbReference>
<dbReference type="Gene3D" id="3.40.220.10">
    <property type="entry name" value="Leucine Aminopeptidase, subunit E, domain 1"/>
    <property type="match status" value="1"/>
</dbReference>
<evidence type="ECO:0000259" key="1">
    <source>
        <dbReference type="Pfam" id="PF02789"/>
    </source>
</evidence>
<reference evidence="2" key="1">
    <citation type="submission" date="2021-01" db="EMBL/GenBank/DDBJ databases">
        <authorList>
            <person name="Kaushik A."/>
        </authorList>
    </citation>
    <scope>NUCLEOTIDE SEQUENCE</scope>
    <source>
        <strain evidence="2">AG5</strain>
    </source>
</reference>
<dbReference type="SUPFAM" id="SSF52949">
    <property type="entry name" value="Macro domain-like"/>
    <property type="match status" value="1"/>
</dbReference>
<evidence type="ECO:0000313" key="2">
    <source>
        <dbReference type="EMBL" id="CAE7170327.1"/>
    </source>
</evidence>
<dbReference type="InterPro" id="IPR043472">
    <property type="entry name" value="Macro_dom-like"/>
</dbReference>
<comment type="caution">
    <text evidence="2">The sequence shown here is derived from an EMBL/GenBank/DDBJ whole genome shotgun (WGS) entry which is preliminary data.</text>
</comment>